<dbReference type="SUPFAM" id="SSF56024">
    <property type="entry name" value="Phospholipase D/nuclease"/>
    <property type="match status" value="2"/>
</dbReference>
<feature type="domain" description="PLD phosphodiesterase" evidence="1">
    <location>
        <begin position="331"/>
        <end position="358"/>
    </location>
</feature>
<dbReference type="Pfam" id="PF13091">
    <property type="entry name" value="PLDc_2"/>
    <property type="match status" value="2"/>
</dbReference>
<dbReference type="InterPro" id="IPR001736">
    <property type="entry name" value="PLipase_D/transphosphatidylase"/>
</dbReference>
<dbReference type="CDD" id="cd09111">
    <property type="entry name" value="PLDc_ymdC_like_1"/>
    <property type="match status" value="1"/>
</dbReference>
<dbReference type="PANTHER" id="PTHR21248:SF12">
    <property type="entry name" value="CARDIOLIPIN SYNTHASE C"/>
    <property type="match status" value="1"/>
</dbReference>
<reference evidence="2 3" key="1">
    <citation type="submission" date="2020-08" db="EMBL/GenBank/DDBJ databases">
        <title>Acidobacteriota in marine sediments use diverse sulfur dissimilation pathways.</title>
        <authorList>
            <person name="Wasmund K."/>
        </authorList>
    </citation>
    <scope>NUCLEOTIDE SEQUENCE [LARGE SCALE GENOMIC DNA]</scope>
    <source>
        <strain evidence="2">MAG AM4</strain>
    </source>
</reference>
<dbReference type="CDD" id="cd09113">
    <property type="entry name" value="PLDc_ymdC_like_2"/>
    <property type="match status" value="1"/>
</dbReference>
<dbReference type="AlphaFoldDB" id="A0A8J7CL14"/>
<dbReference type="PROSITE" id="PS50035">
    <property type="entry name" value="PLD"/>
    <property type="match status" value="2"/>
</dbReference>
<dbReference type="Gene3D" id="3.30.870.10">
    <property type="entry name" value="Endonuclease Chain A"/>
    <property type="match status" value="2"/>
</dbReference>
<evidence type="ECO:0000313" key="3">
    <source>
        <dbReference type="Proteomes" id="UP000648239"/>
    </source>
</evidence>
<comment type="caution">
    <text evidence="2">The sequence shown here is derived from an EMBL/GenBank/DDBJ whole genome shotgun (WGS) entry which is preliminary data.</text>
</comment>
<sequence length="430" mass="48688">MTKQLFRLAPLLWLLLFGTVVLAEQVLILDSHSDAAQARVDLVLAATTTIDAAYFIYEDDYSGLAGLYLLREAARRGVQVRLLVDSQWNKVSGSIIFHLAEEGVEVRLYHRFSLCKPFWWTRRMHDKLVVVDREHLIAGGRNIEDPYFGLDPELNYVDRDIYVQGAVAGEASDYFEALWNSGHVEDPPSLVLTREWLEQAALSVDKGGGYLDRSPIVSMETNGRLLASTIQVGSARFLRDEVTPIRKRPGIRKDLVELLAGAESSVFIETPYLVVTRRMRKLFRELLDRGVRVRLLTNSLQSTDNVWPQAGYVGKKKELVRMGIELWEYTGPESMHAKSAVIDGETIVIGSYNLDPRSERLNTEIAIAIEDPFLAADLVSSMDDHLTSAWRIDGNGRPEGYQERYPGVGFWKRVKVRLVRLILPFVRGQL</sequence>
<proteinExistence type="predicted"/>
<gene>
    <name evidence="2" type="ORF">IFK94_06875</name>
</gene>
<accession>A0A8J7CL14</accession>
<dbReference type="SMART" id="SM00155">
    <property type="entry name" value="PLDc"/>
    <property type="match status" value="2"/>
</dbReference>
<dbReference type="Proteomes" id="UP000648239">
    <property type="component" value="Unassembled WGS sequence"/>
</dbReference>
<name>A0A8J7CL14_9BACT</name>
<dbReference type="EMBL" id="JACXWD010000016">
    <property type="protein sequence ID" value="MBD3867828.1"/>
    <property type="molecule type" value="Genomic_DNA"/>
</dbReference>
<feature type="domain" description="PLD phosphodiesterase" evidence="1">
    <location>
        <begin position="120"/>
        <end position="147"/>
    </location>
</feature>
<dbReference type="PANTHER" id="PTHR21248">
    <property type="entry name" value="CARDIOLIPIN SYNTHASE"/>
    <property type="match status" value="1"/>
</dbReference>
<protein>
    <submittedName>
        <fullName evidence="2">Phosphatidylserine/phosphatidylglycerophosphate/ cardiolipin synthase family protein</fullName>
    </submittedName>
</protein>
<organism evidence="2 3">
    <name type="scientific">Candidatus Polarisedimenticola svalbardensis</name>
    <dbReference type="NCBI Taxonomy" id="2886004"/>
    <lineage>
        <taxon>Bacteria</taxon>
        <taxon>Pseudomonadati</taxon>
        <taxon>Acidobacteriota</taxon>
        <taxon>Candidatus Polarisedimenticolia</taxon>
        <taxon>Candidatus Polarisedimenticolales</taxon>
        <taxon>Candidatus Polarisedimenticolaceae</taxon>
        <taxon>Candidatus Polarisedimenticola</taxon>
    </lineage>
</organism>
<dbReference type="GO" id="GO:0032049">
    <property type="term" value="P:cardiolipin biosynthetic process"/>
    <property type="evidence" value="ECO:0007669"/>
    <property type="project" value="UniProtKB-ARBA"/>
</dbReference>
<evidence type="ECO:0000259" key="1">
    <source>
        <dbReference type="PROSITE" id="PS50035"/>
    </source>
</evidence>
<evidence type="ECO:0000313" key="2">
    <source>
        <dbReference type="EMBL" id="MBD3867828.1"/>
    </source>
</evidence>
<dbReference type="GO" id="GO:0030572">
    <property type="term" value="F:phosphatidyltransferase activity"/>
    <property type="evidence" value="ECO:0007669"/>
    <property type="project" value="UniProtKB-ARBA"/>
</dbReference>
<dbReference type="InterPro" id="IPR025202">
    <property type="entry name" value="PLD-like_dom"/>
</dbReference>